<keyword evidence="2" id="KW-1185">Reference proteome</keyword>
<reference evidence="1 2" key="1">
    <citation type="submission" date="2020-06" db="EMBL/GenBank/DDBJ databases">
        <authorList>
            <person name="Criscuolo A."/>
        </authorList>
    </citation>
    <scope>NUCLEOTIDE SEQUENCE [LARGE SCALE GENOMIC DNA]</scope>
    <source>
        <strain evidence="2">CIP 111411</strain>
    </source>
</reference>
<dbReference type="Proteomes" id="UP000530060">
    <property type="component" value="Unassembled WGS sequence"/>
</dbReference>
<evidence type="ECO:0000313" key="1">
    <source>
        <dbReference type="EMBL" id="CAD0006732.1"/>
    </source>
</evidence>
<organism evidence="1 2">
    <name type="scientific">Flavobacterium salmonis</name>
    <dbReference type="NCBI Taxonomy" id="2654844"/>
    <lineage>
        <taxon>Bacteria</taxon>
        <taxon>Pseudomonadati</taxon>
        <taxon>Bacteroidota</taxon>
        <taxon>Flavobacteriia</taxon>
        <taxon>Flavobacteriales</taxon>
        <taxon>Flavobacteriaceae</taxon>
        <taxon>Flavobacterium</taxon>
    </lineage>
</organism>
<dbReference type="AlphaFoldDB" id="A0A6V6Z730"/>
<sequence length="222" mass="25729">MIFTELNASGYEYNGVFYNAEFEDILSKIIICYNLMIADNVSLTNDENNIRDVLLINYLKDNSIRKKIKLTDYLFDREVPEDRSIGRTDLKIQTLNTFQDTSAYYIIECKRLNNINLTGKTGLNAKYIKDGMYRFASTTYSTHYKTNGMIGFVIDPMDINTNVVSINNLLANNFLEANTTQNLQYREILTDFDFSYCSCHNVSEDSIVLYHLMFNFSQNIKS</sequence>
<protein>
    <submittedName>
        <fullName evidence="1">Uncharacterized protein</fullName>
    </submittedName>
</protein>
<evidence type="ECO:0000313" key="2">
    <source>
        <dbReference type="Proteomes" id="UP000530060"/>
    </source>
</evidence>
<comment type="caution">
    <text evidence="1">The sequence shown here is derived from an EMBL/GenBank/DDBJ whole genome shotgun (WGS) entry which is preliminary data.</text>
</comment>
<gene>
    <name evidence="1" type="ORF">FLAT13_03461</name>
</gene>
<proteinExistence type="predicted"/>
<accession>A0A6V6Z730</accession>
<dbReference type="RefSeq" id="WP_180909756.1">
    <property type="nucleotide sequence ID" value="NZ_CAIJDP010000079.1"/>
</dbReference>
<name>A0A6V6Z730_9FLAO</name>
<dbReference type="EMBL" id="CAIJDP010000079">
    <property type="protein sequence ID" value="CAD0006732.1"/>
    <property type="molecule type" value="Genomic_DNA"/>
</dbReference>